<protein>
    <submittedName>
        <fullName evidence="2">Uncharacterized protein</fullName>
    </submittedName>
</protein>
<keyword evidence="1" id="KW-0472">Membrane</keyword>
<accession>A0AAP5LKN9</accession>
<proteinExistence type="predicted"/>
<evidence type="ECO:0000313" key="3">
    <source>
        <dbReference type="Proteomes" id="UP001254832"/>
    </source>
</evidence>
<keyword evidence="1" id="KW-1133">Transmembrane helix</keyword>
<reference evidence="2" key="1">
    <citation type="submission" date="2023-07" db="EMBL/GenBank/DDBJ databases">
        <title>Sorghum-associated microbial communities from plants grown in Nebraska, USA.</title>
        <authorList>
            <person name="Schachtman D."/>
        </authorList>
    </citation>
    <scope>NUCLEOTIDE SEQUENCE</scope>
    <source>
        <strain evidence="2">BE80</strain>
    </source>
</reference>
<evidence type="ECO:0000313" key="2">
    <source>
        <dbReference type="EMBL" id="MDR6722151.1"/>
    </source>
</evidence>
<comment type="caution">
    <text evidence="2">The sequence shown here is derived from an EMBL/GenBank/DDBJ whole genome shotgun (WGS) entry which is preliminary data.</text>
</comment>
<dbReference type="EMBL" id="JAVDTR010000001">
    <property type="protein sequence ID" value="MDR6722151.1"/>
    <property type="molecule type" value="Genomic_DNA"/>
</dbReference>
<sequence>MKPGMILTTSVLATVAAVFLLVAIQNLHIRTWGEDHVLPVTATKAPDELSDGNLVDVLNSMHLTTPIARVEWKQSILKLDLKVIGTGTSYSEIYANMAAIAELSFRSLDNVEQVLLRVMAEDEWLHKQHLLLAADIRRNEWPMEAIDSLRNWNSPALSDELKAWFHIMETELWRKQFEMLNQG</sequence>
<dbReference type="Proteomes" id="UP001254832">
    <property type="component" value="Unassembled WGS sequence"/>
</dbReference>
<organism evidence="2 3">
    <name type="scientific">Paenibacillus amylolyticus</name>
    <dbReference type="NCBI Taxonomy" id="1451"/>
    <lineage>
        <taxon>Bacteria</taxon>
        <taxon>Bacillati</taxon>
        <taxon>Bacillota</taxon>
        <taxon>Bacilli</taxon>
        <taxon>Bacillales</taxon>
        <taxon>Paenibacillaceae</taxon>
        <taxon>Paenibacillus</taxon>
    </lineage>
</organism>
<evidence type="ECO:0000256" key="1">
    <source>
        <dbReference type="SAM" id="Phobius"/>
    </source>
</evidence>
<name>A0AAP5LKN9_PAEAM</name>
<dbReference type="AlphaFoldDB" id="A0AAP5LKN9"/>
<gene>
    <name evidence="2" type="ORF">J2W91_000599</name>
</gene>
<keyword evidence="1" id="KW-0812">Transmembrane</keyword>
<dbReference type="RefSeq" id="WP_239287138.1">
    <property type="nucleotide sequence ID" value="NZ_JAVDTR010000001.1"/>
</dbReference>
<feature type="transmembrane region" description="Helical" evidence="1">
    <location>
        <begin position="6"/>
        <end position="24"/>
    </location>
</feature>